<comment type="caution">
    <text evidence="2">The sequence shown here is derived from an EMBL/GenBank/DDBJ whole genome shotgun (WGS) entry which is preliminary data.</text>
</comment>
<dbReference type="Proteomes" id="UP001595859">
    <property type="component" value="Unassembled WGS sequence"/>
</dbReference>
<keyword evidence="3" id="KW-1185">Reference proteome</keyword>
<reference evidence="3" key="1">
    <citation type="journal article" date="2019" name="Int. J. Syst. Evol. Microbiol.">
        <title>The Global Catalogue of Microorganisms (GCM) 10K type strain sequencing project: providing services to taxonomists for standard genome sequencing and annotation.</title>
        <authorList>
            <consortium name="The Broad Institute Genomics Platform"/>
            <consortium name="The Broad Institute Genome Sequencing Center for Infectious Disease"/>
            <person name="Wu L."/>
            <person name="Ma J."/>
        </authorList>
    </citation>
    <scope>NUCLEOTIDE SEQUENCE [LARGE SCALE GENOMIC DNA]</scope>
    <source>
        <strain evidence="3">ZS-22-S1</strain>
    </source>
</reference>
<evidence type="ECO:0000313" key="3">
    <source>
        <dbReference type="Proteomes" id="UP001595859"/>
    </source>
</evidence>
<accession>A0ABV9S7Z2</accession>
<organism evidence="2 3">
    <name type="scientific">Actinophytocola glycyrrhizae</name>
    <dbReference type="NCBI Taxonomy" id="2044873"/>
    <lineage>
        <taxon>Bacteria</taxon>
        <taxon>Bacillati</taxon>
        <taxon>Actinomycetota</taxon>
        <taxon>Actinomycetes</taxon>
        <taxon>Pseudonocardiales</taxon>
        <taxon>Pseudonocardiaceae</taxon>
    </lineage>
</organism>
<dbReference type="EMBL" id="JBHSIS010000010">
    <property type="protein sequence ID" value="MFC4856761.1"/>
    <property type="molecule type" value="Genomic_DNA"/>
</dbReference>
<sequence length="308" mass="35320">MNADWDVIRYLPDLKRGEPRNIGVALIVEGIARVRFFAEQEPGKVDGRSVRTRVNDLQNYKEWIAYFRRKAASGHWEDVKRSRLRRPDYPYYIDRGGVIFDVSPENIDVELDALYQEVVADPNREGRTSSVAEDHPDSFAEQVDRILQSVPAHFNKNVTVPGVFAGGPRGGNSIQDNIRFRFGYQNGRMHLMDNVSSPPYAYSFFARAEAAYRVDTTLSFLAFYRRDKFGRNEGEIDIIERYANTVDVEDEEAAIDLVAEIVGVERTRQMEPIPHLFRDREIEPEPTLAIEPSEAERELGDGDDIEPY</sequence>
<protein>
    <recommendedName>
        <fullName evidence="4">DUF3037 domain-containing protein</fullName>
    </recommendedName>
</protein>
<name>A0ABV9S7Z2_9PSEU</name>
<dbReference type="RefSeq" id="WP_378058718.1">
    <property type="nucleotide sequence ID" value="NZ_JBHSIS010000010.1"/>
</dbReference>
<gene>
    <name evidence="2" type="ORF">ACFPCV_24915</name>
</gene>
<evidence type="ECO:0008006" key="4">
    <source>
        <dbReference type="Google" id="ProtNLM"/>
    </source>
</evidence>
<feature type="region of interest" description="Disordered" evidence="1">
    <location>
        <begin position="281"/>
        <end position="308"/>
    </location>
</feature>
<evidence type="ECO:0000256" key="1">
    <source>
        <dbReference type="SAM" id="MobiDB-lite"/>
    </source>
</evidence>
<evidence type="ECO:0000313" key="2">
    <source>
        <dbReference type="EMBL" id="MFC4856761.1"/>
    </source>
</evidence>
<proteinExistence type="predicted"/>